<name>A0A914RAR9_PAREQ</name>
<dbReference type="Proteomes" id="UP000887564">
    <property type="component" value="Unplaced"/>
</dbReference>
<dbReference type="GO" id="GO:0005886">
    <property type="term" value="C:plasma membrane"/>
    <property type="evidence" value="ECO:0007669"/>
    <property type="project" value="TreeGrafter"/>
</dbReference>
<sequence>MGRTSMIEEFGVEDCSTEIFGSGKISSRNHHFLRGNSPKKLVFCGDNVEKTSCQLCWPPDIQRRTLSCFQQRVEYEANTLQFRRGYRTGHLYRQPVLRAGAAASASTANQNDVAVPPSASAMGEVDESDAEALTAHKIALMRKEQERSRWLNSPNAYQRIEILETGTDNPKKITKWVQDVNTPSHSGTAMKINWPHQFSPFAANPKEFKEKQKAIKETPEMSGQGDRVVMIGTASKGIIDRQHQHNAQVCHS</sequence>
<reference evidence="2" key="1">
    <citation type="submission" date="2022-11" db="UniProtKB">
        <authorList>
            <consortium name="WormBaseParasite"/>
        </authorList>
    </citation>
    <scope>IDENTIFICATION</scope>
</reference>
<keyword evidence="1" id="KW-1185">Reference proteome</keyword>
<organism evidence="1 2">
    <name type="scientific">Parascaris equorum</name>
    <name type="common">Equine roundworm</name>
    <dbReference type="NCBI Taxonomy" id="6256"/>
    <lineage>
        <taxon>Eukaryota</taxon>
        <taxon>Metazoa</taxon>
        <taxon>Ecdysozoa</taxon>
        <taxon>Nematoda</taxon>
        <taxon>Chromadorea</taxon>
        <taxon>Rhabditida</taxon>
        <taxon>Spirurina</taxon>
        <taxon>Ascaridomorpha</taxon>
        <taxon>Ascaridoidea</taxon>
        <taxon>Ascarididae</taxon>
        <taxon>Parascaris</taxon>
    </lineage>
</organism>
<accession>A0A914RAR9</accession>
<proteinExistence type="predicted"/>
<dbReference type="GO" id="GO:0014069">
    <property type="term" value="C:postsynaptic density"/>
    <property type="evidence" value="ECO:0007669"/>
    <property type="project" value="TreeGrafter"/>
</dbReference>
<evidence type="ECO:0000313" key="2">
    <source>
        <dbReference type="WBParaSite" id="PEQ_0000180501-mRNA-1"/>
    </source>
</evidence>
<dbReference type="GO" id="GO:0005856">
    <property type="term" value="C:cytoskeleton"/>
    <property type="evidence" value="ECO:0007669"/>
    <property type="project" value="TreeGrafter"/>
</dbReference>
<dbReference type="InterPro" id="IPR051017">
    <property type="entry name" value="Aldolase-II_Adducin_sf"/>
</dbReference>
<protein>
    <submittedName>
        <fullName evidence="2">Uncharacterized protein</fullName>
    </submittedName>
</protein>
<dbReference type="GO" id="GO:0051015">
    <property type="term" value="F:actin filament binding"/>
    <property type="evidence" value="ECO:0007669"/>
    <property type="project" value="TreeGrafter"/>
</dbReference>
<dbReference type="PANTHER" id="PTHR10672">
    <property type="entry name" value="ADDUCIN"/>
    <property type="match status" value="1"/>
</dbReference>
<dbReference type="PANTHER" id="PTHR10672:SF3">
    <property type="entry name" value="PROTEIN HU-LI TAI SHAO"/>
    <property type="match status" value="1"/>
</dbReference>
<dbReference type="WBParaSite" id="PEQ_0000180501-mRNA-1">
    <property type="protein sequence ID" value="PEQ_0000180501-mRNA-1"/>
    <property type="gene ID" value="PEQ_0000180501"/>
</dbReference>
<evidence type="ECO:0000313" key="1">
    <source>
        <dbReference type="Proteomes" id="UP000887564"/>
    </source>
</evidence>
<dbReference type="AlphaFoldDB" id="A0A914RAR9"/>